<evidence type="ECO:0000256" key="1">
    <source>
        <dbReference type="ARBA" id="ARBA00004613"/>
    </source>
</evidence>
<evidence type="ECO:0000256" key="4">
    <source>
        <dbReference type="ARBA" id="ARBA00022525"/>
    </source>
</evidence>
<feature type="chain" id="PRO_5041017432" description="Phytosulfokine" evidence="9">
    <location>
        <begin position="22"/>
        <end position="78"/>
    </location>
</feature>
<proteinExistence type="inferred from homology"/>
<evidence type="ECO:0000256" key="3">
    <source>
        <dbReference type="ARBA" id="ARBA00022473"/>
    </source>
</evidence>
<keyword evidence="11" id="KW-1185">Reference proteome</keyword>
<dbReference type="EMBL" id="BSYR01000006">
    <property type="protein sequence ID" value="GMI68009.1"/>
    <property type="molecule type" value="Genomic_DNA"/>
</dbReference>
<dbReference type="Proteomes" id="UP001165190">
    <property type="component" value="Unassembled WGS sequence"/>
</dbReference>
<comment type="subcellular location">
    <subcellularLocation>
        <location evidence="1 9">Secreted</location>
    </subcellularLocation>
</comment>
<sequence>MGKVASLLVLTLLLLSTLSFAARTLPAFSPAKTQVQVTVETEQSSEGVEVEDSCEDECLMRRTLAAHLDYIYTQKQTP</sequence>
<dbReference type="PANTHER" id="PTHR33285">
    <property type="entry name" value="PHYTOSULFOKINES 3"/>
    <property type="match status" value="1"/>
</dbReference>
<dbReference type="GO" id="GO:0008283">
    <property type="term" value="P:cell population proliferation"/>
    <property type="evidence" value="ECO:0007669"/>
    <property type="project" value="UniProtKB-UniRule"/>
</dbReference>
<evidence type="ECO:0000256" key="2">
    <source>
        <dbReference type="ARBA" id="ARBA00010781"/>
    </source>
</evidence>
<organism evidence="10 11">
    <name type="scientific">Hibiscus trionum</name>
    <name type="common">Flower of an hour</name>
    <dbReference type="NCBI Taxonomy" id="183268"/>
    <lineage>
        <taxon>Eukaryota</taxon>
        <taxon>Viridiplantae</taxon>
        <taxon>Streptophyta</taxon>
        <taxon>Embryophyta</taxon>
        <taxon>Tracheophyta</taxon>
        <taxon>Spermatophyta</taxon>
        <taxon>Magnoliopsida</taxon>
        <taxon>eudicotyledons</taxon>
        <taxon>Gunneridae</taxon>
        <taxon>Pentapetalae</taxon>
        <taxon>rosids</taxon>
        <taxon>malvids</taxon>
        <taxon>Malvales</taxon>
        <taxon>Malvaceae</taxon>
        <taxon>Malvoideae</taxon>
        <taxon>Hibiscus</taxon>
    </lineage>
</organism>
<evidence type="ECO:0000256" key="7">
    <source>
        <dbReference type="ARBA" id="ARBA00022782"/>
    </source>
</evidence>
<evidence type="ECO:0000256" key="8">
    <source>
        <dbReference type="ARBA" id="ARBA00023030"/>
    </source>
</evidence>
<dbReference type="GO" id="GO:0030154">
    <property type="term" value="P:cell differentiation"/>
    <property type="evidence" value="ECO:0007669"/>
    <property type="project" value="UniProtKB-UniRule"/>
</dbReference>
<keyword evidence="8 9" id="KW-0339">Growth factor</keyword>
<dbReference type="GO" id="GO:0005576">
    <property type="term" value="C:extracellular region"/>
    <property type="evidence" value="ECO:0007669"/>
    <property type="project" value="UniProtKB-SubCell"/>
</dbReference>
<reference evidence="10" key="1">
    <citation type="submission" date="2023-05" db="EMBL/GenBank/DDBJ databases">
        <title>Genome and transcriptome analyses reveal genes involved in the formation of fine ridges on petal epidermal cells in Hibiscus trionum.</title>
        <authorList>
            <person name="Koshimizu S."/>
            <person name="Masuda S."/>
            <person name="Ishii T."/>
            <person name="Shirasu K."/>
            <person name="Hoshino A."/>
            <person name="Arita M."/>
        </authorList>
    </citation>
    <scope>NUCLEOTIDE SEQUENCE</scope>
    <source>
        <strain evidence="10">Hamamatsu line</strain>
    </source>
</reference>
<feature type="signal peptide" evidence="9">
    <location>
        <begin position="1"/>
        <end position="21"/>
    </location>
</feature>
<keyword evidence="5 9" id="KW-0765">Sulfation</keyword>
<comment type="function">
    <text evidence="9">Promotes plant cell differentiation, organogenesis and somatic embryogenesis as well as cell proliferation.</text>
</comment>
<dbReference type="GO" id="GO:0008083">
    <property type="term" value="F:growth factor activity"/>
    <property type="evidence" value="ECO:0007669"/>
    <property type="project" value="UniProtKB-UniRule"/>
</dbReference>
<dbReference type="PANTHER" id="PTHR33285:SF55">
    <property type="entry name" value="PHYTOSULFOKINES 3"/>
    <property type="match status" value="1"/>
</dbReference>
<keyword evidence="7 9" id="KW-0221">Differentiation</keyword>
<dbReference type="Pfam" id="PF06404">
    <property type="entry name" value="PSK"/>
    <property type="match status" value="1"/>
</dbReference>
<gene>
    <name evidence="10" type="ORF">HRI_000470200</name>
</gene>
<protein>
    <recommendedName>
        <fullName evidence="9">Phytosulfokine</fullName>
    </recommendedName>
    <component>
        <recommendedName>
            <fullName evidence="9">Phytosulfokine-alpha</fullName>
            <shortName evidence="9">PSK-alpha</shortName>
            <shortName evidence="9">Phytosulfokine-a</shortName>
        </recommendedName>
    </component>
    <component>
        <recommendedName>
            <fullName evidence="9">Phytosulfokine-beta</fullName>
            <shortName evidence="9">PSK-beta</shortName>
            <shortName evidence="9">Phytosulfokine-b</shortName>
        </recommendedName>
    </component>
</protein>
<dbReference type="AlphaFoldDB" id="A0A9W7GYW7"/>
<comment type="PTM">
    <text evidence="9">PSK-alpha is produced by endopeptidase digestion. PSK-beta is produced from PSK-alpha by exopeptidase digestion.</text>
</comment>
<evidence type="ECO:0000256" key="5">
    <source>
        <dbReference type="ARBA" id="ARBA00022641"/>
    </source>
</evidence>
<dbReference type="OrthoDB" id="1858282at2759"/>
<evidence type="ECO:0000256" key="9">
    <source>
        <dbReference type="RuleBase" id="RU368031"/>
    </source>
</evidence>
<keyword evidence="4 9" id="KW-0964">Secreted</keyword>
<accession>A0A9W7GYW7</accession>
<evidence type="ECO:0000313" key="11">
    <source>
        <dbReference type="Proteomes" id="UP001165190"/>
    </source>
</evidence>
<name>A0A9W7GYW7_HIBTR</name>
<keyword evidence="6 9" id="KW-0732">Signal</keyword>
<keyword evidence="3 9" id="KW-0217">Developmental protein</keyword>
<evidence type="ECO:0000256" key="6">
    <source>
        <dbReference type="ARBA" id="ARBA00022729"/>
    </source>
</evidence>
<evidence type="ECO:0000313" key="10">
    <source>
        <dbReference type="EMBL" id="GMI68009.1"/>
    </source>
</evidence>
<comment type="similarity">
    <text evidence="2 9">Belongs to the phytosulfokine family.</text>
</comment>
<comment type="caution">
    <text evidence="10">The sequence shown here is derived from an EMBL/GenBank/DDBJ whole genome shotgun (WGS) entry which is preliminary data.</text>
</comment>
<comment type="PTM">
    <text evidence="9">Sulfation is important for activity and for the binding to a putative membrane receptor.</text>
</comment>
<dbReference type="InterPro" id="IPR009438">
    <property type="entry name" value="Phytosulfokine"/>
</dbReference>